<accession>A0ABC8QUA1</accession>
<dbReference type="NCBIfam" id="TIGR00756">
    <property type="entry name" value="PPR"/>
    <property type="match status" value="2"/>
</dbReference>
<name>A0ABC8QUA1_9AQUA</name>
<dbReference type="InterPro" id="IPR050667">
    <property type="entry name" value="PPR-containing_protein"/>
</dbReference>
<dbReference type="PANTHER" id="PTHR47939:SF5">
    <property type="entry name" value="PENTACOTRIPEPTIDE-REPEAT REGION OF PRORP DOMAIN-CONTAINING PROTEIN"/>
    <property type="match status" value="1"/>
</dbReference>
<sequence>MEMAGIHPDTYTYTTLMDAYCKYGEMVKAHELLGEMLDRELQPTVFIKRKKYLEARDLFKEMRKEGLVADREFYYTFIDMTFDEGNTDMTLELCDEAIEKCLVDETNNGN</sequence>
<dbReference type="PROSITE" id="PS51375">
    <property type="entry name" value="PPR"/>
    <property type="match status" value="1"/>
</dbReference>
<dbReference type="Pfam" id="PF12854">
    <property type="entry name" value="PPR_1"/>
    <property type="match status" value="1"/>
</dbReference>
<evidence type="ECO:0008006" key="6">
    <source>
        <dbReference type="Google" id="ProtNLM"/>
    </source>
</evidence>
<evidence type="ECO:0000256" key="2">
    <source>
        <dbReference type="ARBA" id="ARBA00022737"/>
    </source>
</evidence>
<evidence type="ECO:0000313" key="5">
    <source>
        <dbReference type="Proteomes" id="UP001642360"/>
    </source>
</evidence>
<proteinExistence type="inferred from homology"/>
<comment type="similarity">
    <text evidence="1">Belongs to the PPR family. P subfamily.</text>
</comment>
<dbReference type="AlphaFoldDB" id="A0ABC8QUA1"/>
<dbReference type="EMBL" id="CAUOFW020000748">
    <property type="protein sequence ID" value="CAK9136321.1"/>
    <property type="molecule type" value="Genomic_DNA"/>
</dbReference>
<comment type="caution">
    <text evidence="4">The sequence shown here is derived from an EMBL/GenBank/DDBJ whole genome shotgun (WGS) entry which is preliminary data.</text>
</comment>
<evidence type="ECO:0000256" key="3">
    <source>
        <dbReference type="PROSITE-ProRule" id="PRU00708"/>
    </source>
</evidence>
<feature type="repeat" description="PPR" evidence="3">
    <location>
        <begin position="9"/>
        <end position="43"/>
    </location>
</feature>
<dbReference type="Pfam" id="PF01535">
    <property type="entry name" value="PPR"/>
    <property type="match status" value="1"/>
</dbReference>
<keyword evidence="5" id="KW-1185">Reference proteome</keyword>
<dbReference type="InterPro" id="IPR011990">
    <property type="entry name" value="TPR-like_helical_dom_sf"/>
</dbReference>
<evidence type="ECO:0000256" key="1">
    <source>
        <dbReference type="ARBA" id="ARBA00007626"/>
    </source>
</evidence>
<dbReference type="Gene3D" id="1.25.40.10">
    <property type="entry name" value="Tetratricopeptide repeat domain"/>
    <property type="match status" value="2"/>
</dbReference>
<keyword evidence="2" id="KW-0677">Repeat</keyword>
<dbReference type="PANTHER" id="PTHR47939">
    <property type="entry name" value="MEMBRANE-ASSOCIATED SALT-INDUCIBLE PROTEIN-LIKE"/>
    <property type="match status" value="1"/>
</dbReference>
<dbReference type="InterPro" id="IPR002885">
    <property type="entry name" value="PPR_rpt"/>
</dbReference>
<reference evidence="4 5" key="1">
    <citation type="submission" date="2024-02" db="EMBL/GenBank/DDBJ databases">
        <authorList>
            <person name="Vignale AGUSTIN F."/>
            <person name="Sosa J E."/>
            <person name="Modenutti C."/>
        </authorList>
    </citation>
    <scope>NUCLEOTIDE SEQUENCE [LARGE SCALE GENOMIC DNA]</scope>
</reference>
<gene>
    <name evidence="4" type="ORF">ILEXP_LOCUS3297</name>
</gene>
<protein>
    <recommendedName>
        <fullName evidence="6">Pentatricopeptide repeat-containing protein</fullName>
    </recommendedName>
</protein>
<evidence type="ECO:0000313" key="4">
    <source>
        <dbReference type="EMBL" id="CAK9136321.1"/>
    </source>
</evidence>
<organism evidence="4 5">
    <name type="scientific">Ilex paraguariensis</name>
    <name type="common">yerba mate</name>
    <dbReference type="NCBI Taxonomy" id="185542"/>
    <lineage>
        <taxon>Eukaryota</taxon>
        <taxon>Viridiplantae</taxon>
        <taxon>Streptophyta</taxon>
        <taxon>Embryophyta</taxon>
        <taxon>Tracheophyta</taxon>
        <taxon>Spermatophyta</taxon>
        <taxon>Magnoliopsida</taxon>
        <taxon>eudicotyledons</taxon>
        <taxon>Gunneridae</taxon>
        <taxon>Pentapetalae</taxon>
        <taxon>asterids</taxon>
        <taxon>campanulids</taxon>
        <taxon>Aquifoliales</taxon>
        <taxon>Aquifoliaceae</taxon>
        <taxon>Ilex</taxon>
    </lineage>
</organism>
<dbReference type="Proteomes" id="UP001642360">
    <property type="component" value="Unassembled WGS sequence"/>
</dbReference>